<organism evidence="1 2">
    <name type="scientific">Arabidopsis thaliana</name>
    <name type="common">Mouse-ear cress</name>
    <dbReference type="NCBI Taxonomy" id="3702"/>
    <lineage>
        <taxon>Eukaryota</taxon>
        <taxon>Viridiplantae</taxon>
        <taxon>Streptophyta</taxon>
        <taxon>Embryophyta</taxon>
        <taxon>Tracheophyta</taxon>
        <taxon>Spermatophyta</taxon>
        <taxon>Magnoliopsida</taxon>
        <taxon>eudicotyledons</taxon>
        <taxon>Gunneridae</taxon>
        <taxon>Pentapetalae</taxon>
        <taxon>rosids</taxon>
        <taxon>malvids</taxon>
        <taxon>Brassicales</taxon>
        <taxon>Brassicaceae</taxon>
        <taxon>Camelineae</taxon>
        <taxon>Arabidopsis</taxon>
    </lineage>
</organism>
<dbReference type="PANTHER" id="PTHR11439:SF463">
    <property type="entry name" value="REVERSE TRANSCRIPTASE TY1_COPIA-TYPE DOMAIN-CONTAINING PROTEIN"/>
    <property type="match status" value="1"/>
</dbReference>
<dbReference type="Proteomes" id="UP000078284">
    <property type="component" value="Chromosome 5"/>
</dbReference>
<proteinExistence type="predicted"/>
<protein>
    <submittedName>
        <fullName evidence="1">Uncharacterized protein</fullName>
    </submittedName>
</protein>
<dbReference type="CDD" id="cd09272">
    <property type="entry name" value="RNase_HI_RT_Ty1"/>
    <property type="match status" value="1"/>
</dbReference>
<evidence type="ECO:0000313" key="1">
    <source>
        <dbReference type="EMBL" id="OAO89754.1"/>
    </source>
</evidence>
<gene>
    <name evidence="1" type="ordered locus">AXX17_At5g37240</name>
</gene>
<dbReference type="AlphaFoldDB" id="A0A178U960"/>
<comment type="caution">
    <text evidence="1">The sequence shown here is derived from an EMBL/GenBank/DDBJ whole genome shotgun (WGS) entry which is preliminary data.</text>
</comment>
<accession>A0A178U960</accession>
<reference evidence="2" key="1">
    <citation type="journal article" date="2016" name="Proc. Natl. Acad. Sci. U.S.A.">
        <title>Chromosome-level assembly of Arabidopsis thaliana Ler reveals the extent of translocation and inversion polymorphisms.</title>
        <authorList>
            <person name="Zapata L."/>
            <person name="Ding J."/>
            <person name="Willing E.M."/>
            <person name="Hartwig B."/>
            <person name="Bezdan D."/>
            <person name="Jiao W.B."/>
            <person name="Patel V."/>
            <person name="Velikkakam James G."/>
            <person name="Koornneef M."/>
            <person name="Ossowski S."/>
            <person name="Schneeberger K."/>
        </authorList>
    </citation>
    <scope>NUCLEOTIDE SEQUENCE [LARGE SCALE GENOMIC DNA]</scope>
    <source>
        <strain evidence="2">cv. Landsberg erecta</strain>
    </source>
</reference>
<evidence type="ECO:0000313" key="2">
    <source>
        <dbReference type="Proteomes" id="UP000078284"/>
    </source>
</evidence>
<sequence length="162" mass="18661">MAMTTKELLWLSQMLKDLHIQVDSSAKLFCDNKSATYIVTNPVFHERTKHVEIDCHITRDQVKNGFLKSKSSLSYSFTQISGLSRTAVVADALREGCWWLSNTRSRNPIIYLLKDCLPPPPMVNLHDEADDERFLWKVGDNSASDVFSTAKTWEHYILQQRK</sequence>
<name>A0A178U960_ARATH</name>
<dbReference type="PANTHER" id="PTHR11439">
    <property type="entry name" value="GAG-POL-RELATED RETROTRANSPOSON"/>
    <property type="match status" value="1"/>
</dbReference>
<dbReference type="EMBL" id="LUHQ01000005">
    <property type="protein sequence ID" value="OAO89754.1"/>
    <property type="molecule type" value="Genomic_DNA"/>
</dbReference>